<dbReference type="SUPFAM" id="SSF50630">
    <property type="entry name" value="Acid proteases"/>
    <property type="match status" value="1"/>
</dbReference>
<gene>
    <name evidence="5" type="ORF">BO99DRAFT_400166</name>
</gene>
<dbReference type="PROSITE" id="PS51767">
    <property type="entry name" value="PEPTIDASE_A1"/>
    <property type="match status" value="1"/>
</dbReference>
<dbReference type="InterPro" id="IPR021109">
    <property type="entry name" value="Peptidase_aspartic_dom_sf"/>
</dbReference>
<evidence type="ECO:0000259" key="4">
    <source>
        <dbReference type="PROSITE" id="PS51767"/>
    </source>
</evidence>
<organism evidence="5 6">
    <name type="scientific">Aspergillus violaceofuscus (strain CBS 115571)</name>
    <dbReference type="NCBI Taxonomy" id="1450538"/>
    <lineage>
        <taxon>Eukaryota</taxon>
        <taxon>Fungi</taxon>
        <taxon>Dikarya</taxon>
        <taxon>Ascomycota</taxon>
        <taxon>Pezizomycotina</taxon>
        <taxon>Eurotiomycetes</taxon>
        <taxon>Eurotiomycetidae</taxon>
        <taxon>Eurotiales</taxon>
        <taxon>Aspergillaceae</taxon>
        <taxon>Aspergillus</taxon>
    </lineage>
</organism>
<evidence type="ECO:0000256" key="2">
    <source>
        <dbReference type="SAM" id="Phobius"/>
    </source>
</evidence>
<feature type="region of interest" description="Disordered" evidence="1">
    <location>
        <begin position="271"/>
        <end position="295"/>
    </location>
</feature>
<protein>
    <recommendedName>
        <fullName evidence="4">Peptidase A1 domain-containing protein</fullName>
    </recommendedName>
</protein>
<reference evidence="5 6" key="1">
    <citation type="submission" date="2018-02" db="EMBL/GenBank/DDBJ databases">
        <title>The genomes of Aspergillus section Nigri reveals drivers in fungal speciation.</title>
        <authorList>
            <consortium name="DOE Joint Genome Institute"/>
            <person name="Vesth T.C."/>
            <person name="Nybo J."/>
            <person name="Theobald S."/>
            <person name="Brandl J."/>
            <person name="Frisvad J.C."/>
            <person name="Nielsen K.F."/>
            <person name="Lyhne E.K."/>
            <person name="Kogle M.E."/>
            <person name="Kuo A."/>
            <person name="Riley R."/>
            <person name="Clum A."/>
            <person name="Nolan M."/>
            <person name="Lipzen A."/>
            <person name="Salamov A."/>
            <person name="Henrissat B."/>
            <person name="Wiebenga A."/>
            <person name="De vries R.P."/>
            <person name="Grigoriev I.V."/>
            <person name="Mortensen U.H."/>
            <person name="Andersen M.R."/>
            <person name="Baker S.E."/>
        </authorList>
    </citation>
    <scope>NUCLEOTIDE SEQUENCE [LARGE SCALE GENOMIC DNA]</scope>
    <source>
        <strain evidence="5 6">CBS 115571</strain>
    </source>
</reference>
<feature type="compositionally biased region" description="Low complexity" evidence="1">
    <location>
        <begin position="271"/>
        <end position="293"/>
    </location>
</feature>
<feature type="signal peptide" evidence="3">
    <location>
        <begin position="1"/>
        <end position="20"/>
    </location>
</feature>
<keyword evidence="2" id="KW-0472">Membrane</keyword>
<keyword evidence="3" id="KW-0732">Signal</keyword>
<keyword evidence="6" id="KW-1185">Reference proteome</keyword>
<dbReference type="EMBL" id="KZ825111">
    <property type="protein sequence ID" value="PYI22362.1"/>
    <property type="molecule type" value="Genomic_DNA"/>
</dbReference>
<feature type="transmembrane region" description="Helical" evidence="2">
    <location>
        <begin position="528"/>
        <end position="550"/>
    </location>
</feature>
<accession>A0A2V5HII1</accession>
<evidence type="ECO:0000313" key="5">
    <source>
        <dbReference type="EMBL" id="PYI22362.1"/>
    </source>
</evidence>
<dbReference type="InterPro" id="IPR033121">
    <property type="entry name" value="PEPTIDASE_A1"/>
</dbReference>
<proteinExistence type="predicted"/>
<keyword evidence="2" id="KW-1133">Transmembrane helix</keyword>
<feature type="domain" description="Peptidase A1" evidence="4">
    <location>
        <begin position="40"/>
        <end position="440"/>
    </location>
</feature>
<keyword evidence="2" id="KW-0812">Transmembrane</keyword>
<dbReference type="STRING" id="1450538.A0A2V5HII1"/>
<evidence type="ECO:0000256" key="1">
    <source>
        <dbReference type="SAM" id="MobiDB-lite"/>
    </source>
</evidence>
<dbReference type="OMA" id="ERGPFYE"/>
<evidence type="ECO:0000256" key="3">
    <source>
        <dbReference type="SAM" id="SignalP"/>
    </source>
</evidence>
<dbReference type="Proteomes" id="UP000249829">
    <property type="component" value="Unassembled WGS sequence"/>
</dbReference>
<dbReference type="Gene3D" id="2.40.70.10">
    <property type="entry name" value="Acid Proteases"/>
    <property type="match status" value="1"/>
</dbReference>
<sequence length="623" mass="65213">MVSSLVFLVSIWGASGLVHAATPFTVPWTGKTYGPDGPWQAVQVKIGSDRQEIALYPGGAWQSYILLSSICSNTSLSSYCYANRAGVFNKLTSTTYDDTAIRLTINDGTWGPLHFGAATNNPIYGTAKWALDSIDISGVVAPNVSLNVVDQGYQIYPDGTNYPLELGVLSLGAPSLQQQFANRGQPTINGTFFDSYLYTSGTGQAISSYSYGMHIGTPTYNLAGSLLLGGYDQSRVLGEVSSQPYSDDGGFPIKLRDISLGVIRGGSPWLSSLSSTNSSSSSSTTTTTSTNSNPTGLLAAGNSSITANGITVYSSPGDPYIYLPQSTCDAIAAHLPVTYQSTYGLYIWNTSSPAYSQITTSPSYLAFTFAKDNSNRANITIKIPFAVLNLTLTPPLVTQPTPYFPCRGTTAAGAVYALGRAFLQAAFVGVNWGDSGSGTGNWFLAQAPGPNLQTPSTTVIQPEDTTVVGSDNSWEDSWSGVWTALPVASAAASASDAASTLTTNTTTTTRTSSCEDCTPTALSTGAKVGIGVACGVVSVGTTALITLWCFTRRHRRRASFPDVDGAVGGKDWPDSMQGQSRAGYEATCTTTSGGGGGWPAGRSLAKPPVELGAYRNEGPHEMG</sequence>
<dbReference type="AlphaFoldDB" id="A0A2V5HII1"/>
<name>A0A2V5HII1_ASPV1</name>
<feature type="chain" id="PRO_5015901094" description="Peptidase A1 domain-containing protein" evidence="3">
    <location>
        <begin position="21"/>
        <end position="623"/>
    </location>
</feature>
<evidence type="ECO:0000313" key="6">
    <source>
        <dbReference type="Proteomes" id="UP000249829"/>
    </source>
</evidence>